<feature type="chain" id="PRO_5040822568" description="SnoaL-like domain-containing protein" evidence="1">
    <location>
        <begin position="26"/>
        <end position="217"/>
    </location>
</feature>
<evidence type="ECO:0000313" key="3">
    <source>
        <dbReference type="Proteomes" id="UP001150904"/>
    </source>
</evidence>
<gene>
    <name evidence="2" type="ORF">N7498_001766</name>
</gene>
<keyword evidence="1" id="KW-0732">Signal</keyword>
<comment type="caution">
    <text evidence="2">The sequence shown here is derived from an EMBL/GenBank/DDBJ whole genome shotgun (WGS) entry which is preliminary data.</text>
</comment>
<dbReference type="AlphaFoldDB" id="A0A9W9TAL1"/>
<evidence type="ECO:0000313" key="2">
    <source>
        <dbReference type="EMBL" id="KAJ5215359.1"/>
    </source>
</evidence>
<proteinExistence type="predicted"/>
<dbReference type="Gene3D" id="3.10.450.50">
    <property type="match status" value="1"/>
</dbReference>
<protein>
    <recommendedName>
        <fullName evidence="4">SnoaL-like domain-containing protein</fullName>
    </recommendedName>
</protein>
<dbReference type="GeneID" id="83176129"/>
<feature type="signal peptide" evidence="1">
    <location>
        <begin position="1"/>
        <end position="25"/>
    </location>
</feature>
<evidence type="ECO:0000256" key="1">
    <source>
        <dbReference type="SAM" id="SignalP"/>
    </source>
</evidence>
<dbReference type="InterPro" id="IPR032710">
    <property type="entry name" value="NTF2-like_dom_sf"/>
</dbReference>
<name>A0A9W9TAL1_9EURO</name>
<dbReference type="OrthoDB" id="3814701at2759"/>
<accession>A0A9W9TAL1</accession>
<organism evidence="2 3">
    <name type="scientific">Penicillium cinerascens</name>
    <dbReference type="NCBI Taxonomy" id="70096"/>
    <lineage>
        <taxon>Eukaryota</taxon>
        <taxon>Fungi</taxon>
        <taxon>Dikarya</taxon>
        <taxon>Ascomycota</taxon>
        <taxon>Pezizomycotina</taxon>
        <taxon>Eurotiomycetes</taxon>
        <taxon>Eurotiomycetidae</taxon>
        <taxon>Eurotiales</taxon>
        <taxon>Aspergillaceae</taxon>
        <taxon>Penicillium</taxon>
    </lineage>
</organism>
<dbReference type="Proteomes" id="UP001150904">
    <property type="component" value="Unassembled WGS sequence"/>
</dbReference>
<reference evidence="2" key="1">
    <citation type="submission" date="2022-12" db="EMBL/GenBank/DDBJ databases">
        <authorList>
            <person name="Petersen C."/>
        </authorList>
    </citation>
    <scope>NUCLEOTIDE SEQUENCE</scope>
    <source>
        <strain evidence="2">IBT 15544</strain>
    </source>
</reference>
<dbReference type="SUPFAM" id="SSF54427">
    <property type="entry name" value="NTF2-like"/>
    <property type="match status" value="1"/>
</dbReference>
<sequence>MLASIAPVRLFLVALSVFFPLSSLAAVAPYRSSSSETNTHNEQQLVKRYTSPTVIWPANLTRTPLNVFRQVLETQPDPDPDLIKDCVALDATYVSLTMDNPDLHQIMPWAGTRYRVGPQAFLDTFTRVGLWWTRGPFSIEVIFGDGGNVTAWGQFEITSNTMQKTITAPWSARAEVNDEGKITYFQYMEDTFGTASTFWANGKKEYRADPYGGSVWF</sequence>
<dbReference type="EMBL" id="JAPQKR010000005">
    <property type="protein sequence ID" value="KAJ5215359.1"/>
    <property type="molecule type" value="Genomic_DNA"/>
</dbReference>
<reference evidence="2" key="2">
    <citation type="journal article" date="2023" name="IMA Fungus">
        <title>Comparative genomic study of the Penicillium genus elucidates a diverse pangenome and 15 lateral gene transfer events.</title>
        <authorList>
            <person name="Petersen C."/>
            <person name="Sorensen T."/>
            <person name="Nielsen M.R."/>
            <person name="Sondergaard T.E."/>
            <person name="Sorensen J.L."/>
            <person name="Fitzpatrick D.A."/>
            <person name="Frisvad J.C."/>
            <person name="Nielsen K.L."/>
        </authorList>
    </citation>
    <scope>NUCLEOTIDE SEQUENCE</scope>
    <source>
        <strain evidence="2">IBT 15544</strain>
    </source>
</reference>
<keyword evidence="3" id="KW-1185">Reference proteome</keyword>
<evidence type="ECO:0008006" key="4">
    <source>
        <dbReference type="Google" id="ProtNLM"/>
    </source>
</evidence>
<dbReference type="RefSeq" id="XP_058311172.1">
    <property type="nucleotide sequence ID" value="XM_058448828.1"/>
</dbReference>